<accession>A0A8H4HAZ4</accession>
<reference evidence="1" key="2">
    <citation type="submission" date="2020-04" db="EMBL/GenBank/DDBJ databases">
        <authorList>
            <person name="Santos R.A.C."/>
            <person name="Steenwyk J.L."/>
            <person name="Rivero-Menendez O."/>
            <person name="Mead M.E."/>
            <person name="Silva L.P."/>
            <person name="Bastos R.W."/>
            <person name="Alastruey-Izquierdo A."/>
            <person name="Goldman G.H."/>
            <person name="Rokas A."/>
        </authorList>
    </citation>
    <scope>NUCLEOTIDE SEQUENCE</scope>
    <source>
        <strain evidence="1">CNM-CM6805</strain>
    </source>
</reference>
<gene>
    <name evidence="1" type="ORF">CNMCM6805_006508</name>
</gene>
<proteinExistence type="predicted"/>
<reference evidence="1" key="1">
    <citation type="journal article" date="2020" name="bioRxiv">
        <title>Genomic and phenotypic heterogeneity of clinical isolates of the human pathogens Aspergillus fumigatus, Aspergillus lentulus and Aspergillus fumigatiaffinis.</title>
        <authorList>
            <person name="dos Santos R.A.C."/>
            <person name="Steenwyk J.L."/>
            <person name="Rivero-Menendez O."/>
            <person name="Mead M.E."/>
            <person name="Silva L.P."/>
            <person name="Bastos R.W."/>
            <person name="Alastruey-Izquierdo A."/>
            <person name="Goldman G.H."/>
            <person name="Rokas A."/>
        </authorList>
    </citation>
    <scope>NUCLEOTIDE SEQUENCE</scope>
    <source>
        <strain evidence="1">CNM-CM6805</strain>
    </source>
</reference>
<comment type="caution">
    <text evidence="1">The sequence shown here is derived from an EMBL/GenBank/DDBJ whole genome shotgun (WGS) entry which is preliminary data.</text>
</comment>
<dbReference type="Proteomes" id="UP000653565">
    <property type="component" value="Unassembled WGS sequence"/>
</dbReference>
<dbReference type="AlphaFoldDB" id="A0A8H4HAZ4"/>
<name>A0A8H4HAZ4_9EURO</name>
<organism evidence="1 2">
    <name type="scientific">Aspergillus fumigatiaffinis</name>
    <dbReference type="NCBI Taxonomy" id="340414"/>
    <lineage>
        <taxon>Eukaryota</taxon>
        <taxon>Fungi</taxon>
        <taxon>Dikarya</taxon>
        <taxon>Ascomycota</taxon>
        <taxon>Pezizomycotina</taxon>
        <taxon>Eurotiomycetes</taxon>
        <taxon>Eurotiomycetidae</taxon>
        <taxon>Eurotiales</taxon>
        <taxon>Aspergillaceae</taxon>
        <taxon>Aspergillus</taxon>
        <taxon>Aspergillus subgen. Fumigati</taxon>
    </lineage>
</organism>
<sequence>MILHHRRCDLGSSPGTRLASNYSPLNGGIWTRYPPLFASPAVIWVEFGNQIGLELLALEWWHMDAIGLELLALEWWHMDAVRLLNARAHCVLALPIRSRRKPSSNCCNAGVFCFYLAAIVTNAKGILEQIVLISNVTVIDIEFCDQLGLGFLAVVAWWHRDRRFF</sequence>
<evidence type="ECO:0000313" key="1">
    <source>
        <dbReference type="EMBL" id="KAF4245075.1"/>
    </source>
</evidence>
<dbReference type="EMBL" id="JAAAPX010000003">
    <property type="protein sequence ID" value="KAF4245075.1"/>
    <property type="molecule type" value="Genomic_DNA"/>
</dbReference>
<keyword evidence="2" id="KW-1185">Reference proteome</keyword>
<protein>
    <submittedName>
        <fullName evidence="1">Uncharacterized protein</fullName>
    </submittedName>
</protein>
<evidence type="ECO:0000313" key="2">
    <source>
        <dbReference type="Proteomes" id="UP000653565"/>
    </source>
</evidence>